<dbReference type="InterPro" id="IPR006693">
    <property type="entry name" value="AB_hydrolase_lipase"/>
</dbReference>
<evidence type="ECO:0000256" key="2">
    <source>
        <dbReference type="ARBA" id="ARBA00022729"/>
    </source>
</evidence>
<comment type="similarity">
    <text evidence="1">Belongs to the AB hydrolase superfamily. Lipase family.</text>
</comment>
<dbReference type="InterPro" id="IPR029058">
    <property type="entry name" value="AB_hydrolase_fold"/>
</dbReference>
<reference evidence="10" key="1">
    <citation type="submission" date="2020-04" db="EMBL/GenBank/DDBJ databases">
        <authorList>
            <person name="Neveu A P."/>
        </authorList>
    </citation>
    <scope>NUCLEOTIDE SEQUENCE</scope>
    <source>
        <tissue evidence="10">Whole embryo</tissue>
    </source>
</reference>
<dbReference type="GO" id="GO:0016042">
    <property type="term" value="P:lipid catabolic process"/>
    <property type="evidence" value="ECO:0007669"/>
    <property type="project" value="UniProtKB-KW"/>
</dbReference>
<dbReference type="Pfam" id="PF04083">
    <property type="entry name" value="Abhydro_lipase"/>
    <property type="match status" value="1"/>
</dbReference>
<feature type="domain" description="Partial AB-hydrolase lipase" evidence="9">
    <location>
        <begin position="90"/>
        <end position="145"/>
    </location>
</feature>
<evidence type="ECO:0000256" key="5">
    <source>
        <dbReference type="ARBA" id="ARBA00023098"/>
    </source>
</evidence>
<evidence type="ECO:0000256" key="1">
    <source>
        <dbReference type="ARBA" id="ARBA00010701"/>
    </source>
</evidence>
<feature type="active site" description="Charge relay system" evidence="7">
    <location>
        <position position="394"/>
    </location>
</feature>
<keyword evidence="2" id="KW-0732">Signal</keyword>
<dbReference type="GO" id="GO:0016788">
    <property type="term" value="F:hydrolase activity, acting on ester bonds"/>
    <property type="evidence" value="ECO:0007669"/>
    <property type="project" value="InterPro"/>
</dbReference>
<dbReference type="EMBL" id="LR787580">
    <property type="protein sequence ID" value="CAB3263442.1"/>
    <property type="molecule type" value="mRNA"/>
</dbReference>
<keyword evidence="5" id="KW-0443">Lipid metabolism</keyword>
<name>A0A6F9DJ42_9ASCI</name>
<feature type="active site" description="Nucleophile" evidence="7">
    <location>
        <position position="220"/>
    </location>
</feature>
<sequence>MEDYRLGLRFCVVAFAIGSCLFMISYILLQEDTSYVKNVQNMIDEFSKEWSIMPRKGYDHEILQKSSLEPEILSMFKFDPVDPEANMNASQLITSKGLPCQEHYPQTTDGYILGMQRIPQPTKNRLPVLLVHGLLSSSDCFLTNLINESLAYILYNKGYDVWLGNVRGNRYSTNHVSLSPDEYKFWQWSFDEMGKYDIPAMVYYITNITGHKKVNYIGHSQGNTCFLIAAMTQGDSFASKIEAFIALAPAGLVGHMTSPLRYLKYVANDINFLYRLFGDGDFLPHTGLLVFIAKLICPHEEKYCENVLFLIGGTDFTNTNISRVPVYSAHNPAGTSTRNMIHWAQMAGTKDGNMKYFDYGHWYLNLWHYGQTHPPLYDFKKFKIPAYVFCGGKDTLVVPADCNTLVNSLSSIAAYDFIPDYTHLDFIYALNSPPVLYSKVLHILRNH</sequence>
<accession>A0A6F9DJ42</accession>
<dbReference type="PROSITE" id="PS51257">
    <property type="entry name" value="PROKAR_LIPOPROTEIN"/>
    <property type="match status" value="1"/>
</dbReference>
<evidence type="ECO:0000256" key="6">
    <source>
        <dbReference type="ARBA" id="ARBA00023180"/>
    </source>
</evidence>
<proteinExistence type="evidence at transcript level"/>
<protein>
    <submittedName>
        <fullName evidence="10">Gastric triacylglycerol lipase-like</fullName>
    </submittedName>
</protein>
<dbReference type="PANTHER" id="PTHR11005">
    <property type="entry name" value="LYSOSOMAL ACID LIPASE-RELATED"/>
    <property type="match status" value="1"/>
</dbReference>
<organism evidence="10">
    <name type="scientific">Phallusia mammillata</name>
    <dbReference type="NCBI Taxonomy" id="59560"/>
    <lineage>
        <taxon>Eukaryota</taxon>
        <taxon>Metazoa</taxon>
        <taxon>Chordata</taxon>
        <taxon>Tunicata</taxon>
        <taxon>Ascidiacea</taxon>
        <taxon>Phlebobranchia</taxon>
        <taxon>Ascidiidae</taxon>
        <taxon>Phallusia</taxon>
    </lineage>
</organism>
<dbReference type="AlphaFoldDB" id="A0A6F9DJ42"/>
<evidence type="ECO:0000256" key="4">
    <source>
        <dbReference type="ARBA" id="ARBA00022963"/>
    </source>
</evidence>
<feature type="active site" description="Charge relay system" evidence="7">
    <location>
        <position position="423"/>
    </location>
</feature>
<keyword evidence="4" id="KW-0442">Lipid degradation</keyword>
<evidence type="ECO:0000256" key="7">
    <source>
        <dbReference type="PIRSR" id="PIRSR000862-1"/>
    </source>
</evidence>
<keyword evidence="6" id="KW-0325">Glycoprotein</keyword>
<dbReference type="SUPFAM" id="SSF53474">
    <property type="entry name" value="alpha/beta-Hydrolases"/>
    <property type="match status" value="1"/>
</dbReference>
<feature type="transmembrane region" description="Helical" evidence="8">
    <location>
        <begin position="7"/>
        <end position="29"/>
    </location>
</feature>
<evidence type="ECO:0000259" key="9">
    <source>
        <dbReference type="Pfam" id="PF04083"/>
    </source>
</evidence>
<dbReference type="Gene3D" id="3.40.50.1820">
    <property type="entry name" value="alpha/beta hydrolase"/>
    <property type="match status" value="1"/>
</dbReference>
<keyword evidence="8" id="KW-1133">Transmembrane helix</keyword>
<evidence type="ECO:0000256" key="8">
    <source>
        <dbReference type="SAM" id="Phobius"/>
    </source>
</evidence>
<dbReference type="PIRSF" id="PIRSF000862">
    <property type="entry name" value="Steryl_ester_lip"/>
    <property type="match status" value="1"/>
</dbReference>
<keyword evidence="8" id="KW-0472">Membrane</keyword>
<keyword evidence="8" id="KW-0812">Transmembrane</keyword>
<dbReference type="FunFam" id="3.40.50.1820:FF:000057">
    <property type="entry name" value="Lipase"/>
    <property type="match status" value="1"/>
</dbReference>
<gene>
    <name evidence="10" type="primary">Lipf</name>
</gene>
<dbReference type="InterPro" id="IPR025483">
    <property type="entry name" value="Lipase_euk"/>
</dbReference>
<evidence type="ECO:0000313" key="10">
    <source>
        <dbReference type="EMBL" id="CAB3263442.1"/>
    </source>
</evidence>
<evidence type="ECO:0000256" key="3">
    <source>
        <dbReference type="ARBA" id="ARBA00022801"/>
    </source>
</evidence>
<keyword evidence="3" id="KW-0378">Hydrolase</keyword>